<dbReference type="OrthoDB" id="6484170at2759"/>
<dbReference type="SUPFAM" id="SSF56968">
    <property type="entry name" value="Lipovitellin-phosvitin complex, beta-sheet shell regions"/>
    <property type="match status" value="1"/>
</dbReference>
<dbReference type="InterPro" id="IPR050733">
    <property type="entry name" value="Vitellogenin/Apolipophorin"/>
</dbReference>
<dbReference type="AlphaFoldDB" id="A0A183TAS2"/>
<protein>
    <submittedName>
        <fullName evidence="4">BPI1 domain-containing protein</fullName>
    </submittedName>
</protein>
<evidence type="ECO:0000313" key="4">
    <source>
        <dbReference type="WBParaSite" id="SSLN_0001408501-mRNA-1"/>
    </source>
</evidence>
<reference evidence="4" key="1">
    <citation type="submission" date="2016-06" db="UniProtKB">
        <authorList>
            <consortium name="WormBaseParasite"/>
        </authorList>
    </citation>
    <scope>IDENTIFICATION</scope>
</reference>
<name>A0A183TAS2_SCHSO</name>
<keyword evidence="3" id="KW-1185">Reference proteome</keyword>
<reference evidence="2 3" key="2">
    <citation type="submission" date="2018-11" db="EMBL/GenBank/DDBJ databases">
        <authorList>
            <consortium name="Pathogen Informatics"/>
        </authorList>
    </citation>
    <scope>NUCLEOTIDE SEQUENCE [LARGE SCALE GENOMIC DNA]</scope>
    <source>
        <strain evidence="2 3">NST_G2</strain>
    </source>
</reference>
<accession>A0A183TAS2</accession>
<organism evidence="4">
    <name type="scientific">Schistocephalus solidus</name>
    <name type="common">Tapeworm</name>
    <dbReference type="NCBI Taxonomy" id="70667"/>
    <lineage>
        <taxon>Eukaryota</taxon>
        <taxon>Metazoa</taxon>
        <taxon>Spiralia</taxon>
        <taxon>Lophotrochozoa</taxon>
        <taxon>Platyhelminthes</taxon>
        <taxon>Cestoda</taxon>
        <taxon>Eucestoda</taxon>
        <taxon>Diphyllobothriidea</taxon>
        <taxon>Diphyllobothriidae</taxon>
        <taxon>Schistocephalus</taxon>
    </lineage>
</organism>
<dbReference type="InterPro" id="IPR015816">
    <property type="entry name" value="Vitellinogen_b-sht_N"/>
</dbReference>
<feature type="signal peptide" evidence="1">
    <location>
        <begin position="1"/>
        <end position="21"/>
    </location>
</feature>
<dbReference type="Gene3D" id="2.30.230.10">
    <property type="entry name" value="Lipovitellin, beta-sheet shell regions, chain A"/>
    <property type="match status" value="1"/>
</dbReference>
<keyword evidence="1" id="KW-0732">Signal</keyword>
<dbReference type="PANTHER" id="PTHR23345:SF15">
    <property type="entry name" value="VITELLOGENIN 1-RELATED"/>
    <property type="match status" value="1"/>
</dbReference>
<sequence>MRPWDVVCLIAGLQWLWSAYSEQKVGPTFAYNFSIQHRLTSTVNEEAGLTFFITGTAAVQGYAGCNYELRLQDVEFREMGEHQLRQSGFELKLSQNPLRFALSTSGLISDVCPVAVEGAFALNIKLAILSHLQWTKESDKVPITKLEALMELMTVSGVQTCDLSPEVDGFLSSLECTENLTIAGGVGAGSSQINTLSITSKFVRLPTTKGGSLTPGKIS</sequence>
<gene>
    <name evidence="2" type="ORF">SSLN_LOCUS13570</name>
</gene>
<feature type="chain" id="PRO_5043141477" evidence="1">
    <location>
        <begin position="22"/>
        <end position="219"/>
    </location>
</feature>
<dbReference type="InterPro" id="IPR015819">
    <property type="entry name" value="Lipid_transp_b-sht_shell"/>
</dbReference>
<dbReference type="GO" id="GO:0005319">
    <property type="term" value="F:lipid transporter activity"/>
    <property type="evidence" value="ECO:0007669"/>
    <property type="project" value="InterPro"/>
</dbReference>
<evidence type="ECO:0000256" key="1">
    <source>
        <dbReference type="SAM" id="SignalP"/>
    </source>
</evidence>
<dbReference type="EMBL" id="UYSU01038191">
    <property type="protein sequence ID" value="VDL99955.1"/>
    <property type="molecule type" value="Genomic_DNA"/>
</dbReference>
<dbReference type="Proteomes" id="UP000275846">
    <property type="component" value="Unassembled WGS sequence"/>
</dbReference>
<dbReference type="WBParaSite" id="SSLN_0001408501-mRNA-1">
    <property type="protein sequence ID" value="SSLN_0001408501-mRNA-1"/>
    <property type="gene ID" value="SSLN_0001408501"/>
</dbReference>
<dbReference type="STRING" id="70667.A0A183TAS2"/>
<dbReference type="PANTHER" id="PTHR23345">
    <property type="entry name" value="VITELLOGENIN-RELATED"/>
    <property type="match status" value="1"/>
</dbReference>
<evidence type="ECO:0000313" key="2">
    <source>
        <dbReference type="EMBL" id="VDL99955.1"/>
    </source>
</evidence>
<evidence type="ECO:0000313" key="3">
    <source>
        <dbReference type="Proteomes" id="UP000275846"/>
    </source>
</evidence>
<proteinExistence type="predicted"/>